<accession>A0ACB8BMI6</accession>
<sequence>MRRSRPQPHPNYSHYQAMAHPPSPTYDLRERFEALDLGGKTDRTASSDISDAIPGFVGGFNPKFVTSDVAPEAGREPQPADTHWYGKTRPNPFQRHSASVSMPSPQTGHQSSMINTLDSAMNRLRLTSPPPSPPSHPCSDFIPSSPAHESISAPLPNSSLKVNSQPDAVPSPSPTAAASQPISTRSQKPTHKIGSQHRRTVSNPAHLTPPRARDTSQTCIAMTLADVRCSRRVRVPSTYTHLDPVLDVYCSQHGKQVMKRSGVYAHLPGRPDRWIEFNDYIPQYLQCDTQRALKTIMATKASSSDVPGYIYTFEIRDPKRPEVIQFKVGRTVKLTKRLDEWAKQCRSKEQIVRGVWPGTVEDDNDPANGSLLRGRLSGGEKGPLCHRVERLVHIELADLAVHAPYLDPKFPKVELNPPQSGTSPKKKAAATAPAPKPCPDCSKTHKEIFTFRRPKKGQFEGREWDLIVKPVIEKWGKFVADHYPGEPSMDG</sequence>
<dbReference type="Proteomes" id="UP000790709">
    <property type="component" value="Unassembled WGS sequence"/>
</dbReference>
<name>A0ACB8BMI6_9AGAM</name>
<dbReference type="EMBL" id="MU266372">
    <property type="protein sequence ID" value="KAH7927085.1"/>
    <property type="molecule type" value="Genomic_DNA"/>
</dbReference>
<organism evidence="1 2">
    <name type="scientific">Leucogyrophana mollusca</name>
    <dbReference type="NCBI Taxonomy" id="85980"/>
    <lineage>
        <taxon>Eukaryota</taxon>
        <taxon>Fungi</taxon>
        <taxon>Dikarya</taxon>
        <taxon>Basidiomycota</taxon>
        <taxon>Agaricomycotina</taxon>
        <taxon>Agaricomycetes</taxon>
        <taxon>Agaricomycetidae</taxon>
        <taxon>Boletales</taxon>
        <taxon>Boletales incertae sedis</taxon>
        <taxon>Leucogyrophana</taxon>
    </lineage>
</organism>
<protein>
    <submittedName>
        <fullName evidence="1">Uncharacterized protein</fullName>
    </submittedName>
</protein>
<proteinExistence type="predicted"/>
<reference evidence="1" key="1">
    <citation type="journal article" date="2021" name="New Phytol.">
        <title>Evolutionary innovations through gain and loss of genes in the ectomycorrhizal Boletales.</title>
        <authorList>
            <person name="Wu G."/>
            <person name="Miyauchi S."/>
            <person name="Morin E."/>
            <person name="Kuo A."/>
            <person name="Drula E."/>
            <person name="Varga T."/>
            <person name="Kohler A."/>
            <person name="Feng B."/>
            <person name="Cao Y."/>
            <person name="Lipzen A."/>
            <person name="Daum C."/>
            <person name="Hundley H."/>
            <person name="Pangilinan J."/>
            <person name="Johnson J."/>
            <person name="Barry K."/>
            <person name="LaButti K."/>
            <person name="Ng V."/>
            <person name="Ahrendt S."/>
            <person name="Min B."/>
            <person name="Choi I.G."/>
            <person name="Park H."/>
            <person name="Plett J.M."/>
            <person name="Magnuson J."/>
            <person name="Spatafora J.W."/>
            <person name="Nagy L.G."/>
            <person name="Henrissat B."/>
            <person name="Grigoriev I.V."/>
            <person name="Yang Z.L."/>
            <person name="Xu J."/>
            <person name="Martin F.M."/>
        </authorList>
    </citation>
    <scope>NUCLEOTIDE SEQUENCE</scope>
    <source>
        <strain evidence="1">KUC20120723A-06</strain>
    </source>
</reference>
<keyword evidence="2" id="KW-1185">Reference proteome</keyword>
<evidence type="ECO:0000313" key="1">
    <source>
        <dbReference type="EMBL" id="KAH7927085.1"/>
    </source>
</evidence>
<comment type="caution">
    <text evidence="1">The sequence shown here is derived from an EMBL/GenBank/DDBJ whole genome shotgun (WGS) entry which is preliminary data.</text>
</comment>
<gene>
    <name evidence="1" type="ORF">BV22DRAFT_306785</name>
</gene>
<evidence type="ECO:0000313" key="2">
    <source>
        <dbReference type="Proteomes" id="UP000790709"/>
    </source>
</evidence>